<dbReference type="RefSeq" id="WP_205404100.1">
    <property type="nucleotide sequence ID" value="NZ_JAFFTA010000001.1"/>
</dbReference>
<feature type="transmembrane region" description="Helical" evidence="1">
    <location>
        <begin position="59"/>
        <end position="76"/>
    </location>
</feature>
<reference evidence="2" key="2">
    <citation type="submission" date="2021-01" db="EMBL/GenBank/DDBJ databases">
        <authorList>
            <person name="Yu Y."/>
        </authorList>
    </citation>
    <scope>NUCLEOTIDE SEQUENCE</scope>
    <source>
        <strain evidence="2">As-5</strain>
        <strain evidence="3">As-6</strain>
    </source>
</reference>
<dbReference type="EMBL" id="JAFFTA010000001">
    <property type="protein sequence ID" value="MBM9912231.1"/>
    <property type="molecule type" value="Genomic_DNA"/>
</dbReference>
<accession>A0AAW4GDZ3</accession>
<evidence type="ECO:0000313" key="2">
    <source>
        <dbReference type="EMBL" id="MBM9912231.1"/>
    </source>
</evidence>
<name>A0AAW4GDZ3_9GAMM</name>
<feature type="transmembrane region" description="Helical" evidence="1">
    <location>
        <begin position="96"/>
        <end position="119"/>
    </location>
</feature>
<feature type="transmembrane region" description="Helical" evidence="1">
    <location>
        <begin position="21"/>
        <end position="39"/>
    </location>
</feature>
<protein>
    <submittedName>
        <fullName evidence="2">Transporter</fullName>
    </submittedName>
</protein>
<keyword evidence="4" id="KW-1185">Reference proteome</keyword>
<keyword evidence="1" id="KW-1133">Transmembrane helix</keyword>
<evidence type="ECO:0000256" key="1">
    <source>
        <dbReference type="SAM" id="Phobius"/>
    </source>
</evidence>
<dbReference type="Proteomes" id="UP000784064">
    <property type="component" value="Unassembled WGS sequence"/>
</dbReference>
<dbReference type="Proteomes" id="UP000749453">
    <property type="component" value="Unassembled WGS sequence"/>
</dbReference>
<dbReference type="AlphaFoldDB" id="A0AAW4GDZ3"/>
<keyword evidence="1" id="KW-0472">Membrane</keyword>
<comment type="caution">
    <text evidence="2">The sequence shown here is derived from an EMBL/GenBank/DDBJ whole genome shotgun (WGS) entry which is preliminary data.</text>
</comment>
<dbReference type="EMBL" id="JAFFTB010000009">
    <property type="protein sequence ID" value="MBM9937827.1"/>
    <property type="molecule type" value="Genomic_DNA"/>
</dbReference>
<evidence type="ECO:0000313" key="4">
    <source>
        <dbReference type="Proteomes" id="UP000749453"/>
    </source>
</evidence>
<feature type="transmembrane region" description="Helical" evidence="1">
    <location>
        <begin position="139"/>
        <end position="160"/>
    </location>
</feature>
<reference evidence="4" key="1">
    <citation type="submission" date="2021-01" db="EMBL/GenBank/DDBJ databases">
        <title>Stenotrophomonas maltophilia.</title>
        <authorList>
            <person name="Yu Y."/>
        </authorList>
    </citation>
    <scope>NUCLEOTIDE SEQUENCE [LARGE SCALE GENOMIC DNA]</scope>
    <source>
        <strain evidence="4">As-6</strain>
    </source>
</reference>
<evidence type="ECO:0000313" key="3">
    <source>
        <dbReference type="EMBL" id="MBM9937827.1"/>
    </source>
</evidence>
<gene>
    <name evidence="2" type="ORF">JJW18_01925</name>
    <name evidence="3" type="ORF">JJW19_06690</name>
</gene>
<keyword evidence="1" id="KW-0812">Transmembrane</keyword>
<organism evidence="2 5">
    <name type="scientific">Stenotrophomonas lactitubi</name>
    <dbReference type="NCBI Taxonomy" id="2045214"/>
    <lineage>
        <taxon>Bacteria</taxon>
        <taxon>Pseudomonadati</taxon>
        <taxon>Pseudomonadota</taxon>
        <taxon>Gammaproteobacteria</taxon>
        <taxon>Lysobacterales</taxon>
        <taxon>Lysobacteraceae</taxon>
        <taxon>Stenotrophomonas</taxon>
    </lineage>
</organism>
<evidence type="ECO:0000313" key="5">
    <source>
        <dbReference type="Proteomes" id="UP000784064"/>
    </source>
</evidence>
<sequence>MSGMNDGQQQRNAQWGGVSRLFWPAMAMSAVLVAGADVLHRTGAYPQALFDRSSADVGTWLYVALMYLVAIPVLFFRMRRLLVGYPVPWNPPAKRWLLGAFSLILCSGLMLLPVIVLTIGNSAAGRGKGLYQLFTGSFFGTFLVGGVLAYGAAMAAWLLLVGTPKLLFPRPPAR</sequence>
<proteinExistence type="predicted"/>